<dbReference type="AlphaFoldDB" id="A0A0S4LCI1"/>
<evidence type="ECO:0000313" key="3">
    <source>
        <dbReference type="Proteomes" id="UP000199032"/>
    </source>
</evidence>
<evidence type="ECO:0000256" key="1">
    <source>
        <dbReference type="SAM" id="MobiDB-lite"/>
    </source>
</evidence>
<protein>
    <submittedName>
        <fullName evidence="2">Uncharacterized protein</fullName>
    </submittedName>
</protein>
<feature type="region of interest" description="Disordered" evidence="1">
    <location>
        <begin position="1"/>
        <end position="32"/>
    </location>
</feature>
<evidence type="ECO:0000313" key="2">
    <source>
        <dbReference type="EMBL" id="CUS32850.1"/>
    </source>
</evidence>
<sequence>MRHEVGGTLINADTAPNNDLSASEIPSDGRKSDAEFNGIDRIDAVGHNHCRIQLVFR</sequence>
<gene>
    <name evidence="2" type="ORF">COMA1_10843</name>
</gene>
<reference evidence="2 3" key="1">
    <citation type="submission" date="2015-10" db="EMBL/GenBank/DDBJ databases">
        <authorList>
            <person name="Gilbert D.G."/>
        </authorList>
    </citation>
    <scope>NUCLEOTIDE SEQUENCE [LARGE SCALE GENOMIC DNA]</scope>
    <source>
        <strain evidence="2">COMA1</strain>
    </source>
</reference>
<accession>A0A0S4LCI1</accession>
<keyword evidence="3" id="KW-1185">Reference proteome</keyword>
<proteinExistence type="predicted"/>
<dbReference type="EMBL" id="CZQA01000001">
    <property type="protein sequence ID" value="CUS32850.1"/>
    <property type="molecule type" value="Genomic_DNA"/>
</dbReference>
<organism evidence="2 3">
    <name type="scientific">Candidatus Nitrospira nitrosa</name>
    <dbReference type="NCBI Taxonomy" id="1742972"/>
    <lineage>
        <taxon>Bacteria</taxon>
        <taxon>Pseudomonadati</taxon>
        <taxon>Nitrospirota</taxon>
        <taxon>Nitrospiria</taxon>
        <taxon>Nitrospirales</taxon>
        <taxon>Nitrospiraceae</taxon>
        <taxon>Nitrospira</taxon>
    </lineage>
</organism>
<name>A0A0S4LCI1_9BACT</name>
<dbReference type="Proteomes" id="UP000199032">
    <property type="component" value="Unassembled WGS sequence"/>
</dbReference>